<keyword evidence="1" id="KW-0472">Membrane</keyword>
<gene>
    <name evidence="2" type="ORF">QYG89_13325</name>
</gene>
<sequence>MLNQKTLLLLLVFLILQPVIDVLTTASLMIFNVNITVGVIVRVLYMAAILVLLLKLAFSSRLARKYVLYLIGLAVVIGINIAVNMNLKDPYFLFKELKFYNKVIYFPILFLGFNMLYLQMKKNRSPFMEKTTIYFLYSSLIISAVFIVSFLTGTSLSNYSHTKVGFSGWFFAGNEIGAIMAIILPITVVYAIEKTESIKTSYYWIPFVLLSVSMLFLGTKVGYGGIVIVLAAACISLLIIYLAKERTKKTRANMLMAIFLLAALALSTPFTPVFNNMYAHANALGIEVQKEKPQVEVQETPQEDGEEIIEEEQKVTEAQIQNLVFSSREKYLADFKQDFMDAPVLQKLFGTGFAGNYEMPLPGKEPKMIEMDFYDIFFSLGIVGFLYFIAPFVYYVIRFLVYFVARIKETFTIPYVMYGVGFILAAGIGATAGHVLTAPAVSIYVAAIMSMLMVHGHIVDED</sequence>
<dbReference type="Proteomes" id="UP001619911">
    <property type="component" value="Unassembled WGS sequence"/>
</dbReference>
<comment type="caution">
    <text evidence="2">The sequence shown here is derived from an EMBL/GenBank/DDBJ whole genome shotgun (WGS) entry which is preliminary data.</text>
</comment>
<evidence type="ECO:0000313" key="3">
    <source>
        <dbReference type="Proteomes" id="UP001619911"/>
    </source>
</evidence>
<name>A0ABW8IAU9_9BACI</name>
<feature type="transmembrane region" description="Helical" evidence="1">
    <location>
        <begin position="441"/>
        <end position="459"/>
    </location>
</feature>
<evidence type="ECO:0000313" key="2">
    <source>
        <dbReference type="EMBL" id="MFK2826631.1"/>
    </source>
</evidence>
<keyword evidence="1" id="KW-0812">Transmembrane</keyword>
<feature type="transmembrane region" description="Helical" evidence="1">
    <location>
        <begin position="103"/>
        <end position="120"/>
    </location>
</feature>
<feature type="transmembrane region" description="Helical" evidence="1">
    <location>
        <begin position="415"/>
        <end position="435"/>
    </location>
</feature>
<feature type="transmembrane region" description="Helical" evidence="1">
    <location>
        <begin position="376"/>
        <end position="403"/>
    </location>
</feature>
<dbReference type="Pfam" id="PF13425">
    <property type="entry name" value="O-antigen_lig"/>
    <property type="match status" value="1"/>
</dbReference>
<proteinExistence type="predicted"/>
<dbReference type="GO" id="GO:0016874">
    <property type="term" value="F:ligase activity"/>
    <property type="evidence" value="ECO:0007669"/>
    <property type="project" value="UniProtKB-KW"/>
</dbReference>
<feature type="transmembrane region" description="Helical" evidence="1">
    <location>
        <begin position="255"/>
        <end position="274"/>
    </location>
</feature>
<dbReference type="EMBL" id="JAUIYO010000013">
    <property type="protein sequence ID" value="MFK2826631.1"/>
    <property type="molecule type" value="Genomic_DNA"/>
</dbReference>
<accession>A0ABW8IAU9</accession>
<organism evidence="2 3">
    <name type="scientific">Bacillus lumedeiriae</name>
    <dbReference type="NCBI Taxonomy" id="3058829"/>
    <lineage>
        <taxon>Bacteria</taxon>
        <taxon>Bacillati</taxon>
        <taxon>Bacillota</taxon>
        <taxon>Bacilli</taxon>
        <taxon>Bacillales</taxon>
        <taxon>Bacillaceae</taxon>
        <taxon>Bacillus</taxon>
    </lineage>
</organism>
<reference evidence="2 3" key="1">
    <citation type="submission" date="2023-07" db="EMBL/GenBank/DDBJ databases">
        <title>Bacillus lucianemedeirus sp. nov, a new species isolated from an immunobiological production facility.</title>
        <authorList>
            <person name="Costa L.V."/>
            <person name="Miranda R.V.S.L."/>
            <person name="Brandao M.L.L."/>
            <person name="Reis C.M.F."/>
            <person name="Frazao A.M."/>
            <person name="Cruz F.V."/>
            <person name="Baio P.V.P."/>
            <person name="Veras J.F.C."/>
            <person name="Ramos J.N."/>
            <person name="Vieira V."/>
        </authorList>
    </citation>
    <scope>NUCLEOTIDE SEQUENCE [LARGE SCALE GENOMIC DNA]</scope>
    <source>
        <strain evidence="2 3">B190/17</strain>
    </source>
</reference>
<feature type="transmembrane region" description="Helical" evidence="1">
    <location>
        <begin position="201"/>
        <end position="217"/>
    </location>
</feature>
<feature type="transmembrane region" description="Helical" evidence="1">
    <location>
        <begin position="66"/>
        <end position="83"/>
    </location>
</feature>
<keyword evidence="1" id="KW-1133">Transmembrane helix</keyword>
<keyword evidence="2" id="KW-0436">Ligase</keyword>
<dbReference type="RefSeq" id="WP_404318145.1">
    <property type="nucleotide sequence ID" value="NZ_JAUIYO010000013.1"/>
</dbReference>
<protein>
    <submittedName>
        <fullName evidence="2">O-antigen ligase family protein</fullName>
    </submittedName>
</protein>
<evidence type="ECO:0000256" key="1">
    <source>
        <dbReference type="SAM" id="Phobius"/>
    </source>
</evidence>
<feature type="transmembrane region" description="Helical" evidence="1">
    <location>
        <begin position="132"/>
        <end position="151"/>
    </location>
</feature>
<feature type="transmembrane region" description="Helical" evidence="1">
    <location>
        <begin position="31"/>
        <end position="54"/>
    </location>
</feature>
<dbReference type="InterPro" id="IPR049504">
    <property type="entry name" value="O-antigen_lig"/>
</dbReference>
<feature type="transmembrane region" description="Helical" evidence="1">
    <location>
        <begin position="171"/>
        <end position="192"/>
    </location>
</feature>
<keyword evidence="3" id="KW-1185">Reference proteome</keyword>
<feature type="transmembrane region" description="Helical" evidence="1">
    <location>
        <begin position="223"/>
        <end position="243"/>
    </location>
</feature>